<protein>
    <submittedName>
        <fullName evidence="2">F-box only protein 36</fullName>
    </submittedName>
</protein>
<name>A0ABR4QND2_9CEST</name>
<sequence>MLTCFESPIFKRYQIFKDEVVATFTATAPSPQRDFYHLQVLKGKIRRIMGKSVLRFCDSVTKGQLDFLPRMPPSIIKRIVGFVNAEDIVNLQRSCKSICEVCNSDDVWRGVYCRYHKESPNDVIEELAGTYGWKRVFFTSKLKLQLQIRRLRLERGQPAGDEAANDMVNASMKLPSSGIHSLSTHKKPA</sequence>
<comment type="caution">
    <text evidence="2">The sequence shown here is derived from an EMBL/GenBank/DDBJ whole genome shotgun (WGS) entry which is preliminary data.</text>
</comment>
<feature type="domain" description="F-box" evidence="1">
    <location>
        <begin position="65"/>
        <end position="111"/>
    </location>
</feature>
<dbReference type="InterPro" id="IPR001810">
    <property type="entry name" value="F-box_dom"/>
</dbReference>
<accession>A0ABR4QND2</accession>
<evidence type="ECO:0000313" key="3">
    <source>
        <dbReference type="Proteomes" id="UP001651158"/>
    </source>
</evidence>
<dbReference type="Gene3D" id="1.20.1280.50">
    <property type="match status" value="1"/>
</dbReference>
<gene>
    <name evidence="2" type="ORF">TcWFU_000040</name>
</gene>
<dbReference type="Pfam" id="PF12937">
    <property type="entry name" value="F-box-like"/>
    <property type="match status" value="1"/>
</dbReference>
<proteinExistence type="predicted"/>
<keyword evidence="3" id="KW-1185">Reference proteome</keyword>
<dbReference type="SUPFAM" id="SSF81383">
    <property type="entry name" value="F-box domain"/>
    <property type="match status" value="1"/>
</dbReference>
<reference evidence="2 3" key="1">
    <citation type="journal article" date="2022" name="Front. Cell. Infect. Microbiol.">
        <title>The Genomes of Two Strains of Taenia crassiceps the Animal Model for the Study of Human Cysticercosis.</title>
        <authorList>
            <person name="Bobes R.J."/>
            <person name="Estrada K."/>
            <person name="Rios-Valencia D.G."/>
            <person name="Calderon-Gallegos A."/>
            <person name="de la Torre P."/>
            <person name="Carrero J.C."/>
            <person name="Sanchez-Flores A."/>
            <person name="Laclette J.P."/>
        </authorList>
    </citation>
    <scope>NUCLEOTIDE SEQUENCE [LARGE SCALE GENOMIC DNA]</scope>
    <source>
        <strain evidence="2">WFUcys</strain>
    </source>
</reference>
<dbReference type="PROSITE" id="PS50181">
    <property type="entry name" value="FBOX"/>
    <property type="match status" value="1"/>
</dbReference>
<organism evidence="2 3">
    <name type="scientific">Taenia crassiceps</name>
    <dbReference type="NCBI Taxonomy" id="6207"/>
    <lineage>
        <taxon>Eukaryota</taxon>
        <taxon>Metazoa</taxon>
        <taxon>Spiralia</taxon>
        <taxon>Lophotrochozoa</taxon>
        <taxon>Platyhelminthes</taxon>
        <taxon>Cestoda</taxon>
        <taxon>Eucestoda</taxon>
        <taxon>Cyclophyllidea</taxon>
        <taxon>Taeniidae</taxon>
        <taxon>Taenia</taxon>
    </lineage>
</organism>
<dbReference type="EMBL" id="JAKROA010000001">
    <property type="protein sequence ID" value="KAL5111086.1"/>
    <property type="molecule type" value="Genomic_DNA"/>
</dbReference>
<dbReference type="InterPro" id="IPR036047">
    <property type="entry name" value="F-box-like_dom_sf"/>
</dbReference>
<dbReference type="Proteomes" id="UP001651158">
    <property type="component" value="Unassembled WGS sequence"/>
</dbReference>
<evidence type="ECO:0000259" key="1">
    <source>
        <dbReference type="PROSITE" id="PS50181"/>
    </source>
</evidence>
<evidence type="ECO:0000313" key="2">
    <source>
        <dbReference type="EMBL" id="KAL5111086.1"/>
    </source>
</evidence>